<organism evidence="21 22">
    <name type="scientific">Tepidimicrobium xylanilyticum</name>
    <dbReference type="NCBI Taxonomy" id="1123352"/>
    <lineage>
        <taxon>Bacteria</taxon>
        <taxon>Bacillati</taxon>
        <taxon>Bacillota</taxon>
        <taxon>Tissierellia</taxon>
        <taxon>Tissierellales</taxon>
        <taxon>Tepidimicrobiaceae</taxon>
        <taxon>Tepidimicrobium</taxon>
    </lineage>
</organism>
<dbReference type="PROSITE" id="PS00379">
    <property type="entry name" value="CDP_ALCOHOL_P_TRANSF"/>
    <property type="match status" value="1"/>
</dbReference>
<evidence type="ECO:0000313" key="21">
    <source>
        <dbReference type="EMBL" id="SDX01788.1"/>
    </source>
</evidence>
<dbReference type="Pfam" id="PF01066">
    <property type="entry name" value="CDP-OH_P_transf"/>
    <property type="match status" value="1"/>
</dbReference>
<evidence type="ECO:0000256" key="9">
    <source>
        <dbReference type="ARBA" id="ARBA00022516"/>
    </source>
</evidence>
<comment type="catalytic activity">
    <reaction evidence="17">
        <text>a CDP-1,2-diacyl-sn-glycerol + sn-glycerol 3-phosphate = a 1,2-diacyl-sn-glycero-3-phospho-(1'-sn-glycero-3'-phosphate) + CMP + H(+)</text>
        <dbReference type="Rhea" id="RHEA:12593"/>
        <dbReference type="ChEBI" id="CHEBI:15378"/>
        <dbReference type="ChEBI" id="CHEBI:57597"/>
        <dbReference type="ChEBI" id="CHEBI:58332"/>
        <dbReference type="ChEBI" id="CHEBI:60110"/>
        <dbReference type="ChEBI" id="CHEBI:60377"/>
        <dbReference type="EC" id="2.7.8.5"/>
    </reaction>
</comment>
<keyword evidence="14 20" id="KW-0472">Membrane</keyword>
<evidence type="ECO:0000256" key="15">
    <source>
        <dbReference type="ARBA" id="ARBA00023209"/>
    </source>
</evidence>
<keyword evidence="22" id="KW-1185">Reference proteome</keyword>
<dbReference type="InterPro" id="IPR043130">
    <property type="entry name" value="CDP-OH_PTrfase_TM_dom"/>
</dbReference>
<keyword evidence="8" id="KW-1003">Cell membrane</keyword>
<dbReference type="UniPathway" id="UPA00084">
    <property type="reaction ID" value="UER00503"/>
</dbReference>
<accession>A0A1H2YAC7</accession>
<evidence type="ECO:0000256" key="10">
    <source>
        <dbReference type="ARBA" id="ARBA00022679"/>
    </source>
</evidence>
<protein>
    <recommendedName>
        <fullName evidence="7 18">CDP-diacylglycerol--glycerol-3-phosphate 3-phosphatidyltransferase</fullName>
        <ecNumber evidence="6 18">2.7.8.5</ecNumber>
    </recommendedName>
</protein>
<reference evidence="21 22" key="1">
    <citation type="submission" date="2016-10" db="EMBL/GenBank/DDBJ databases">
        <authorList>
            <person name="de Groot N.N."/>
        </authorList>
    </citation>
    <scope>NUCLEOTIDE SEQUENCE [LARGE SCALE GENOMIC DNA]</scope>
    <source>
        <strain evidence="21 22">DSM 23310</strain>
    </source>
</reference>
<evidence type="ECO:0000256" key="2">
    <source>
        <dbReference type="ARBA" id="ARBA00004651"/>
    </source>
</evidence>
<dbReference type="InterPro" id="IPR000462">
    <property type="entry name" value="CDP-OH_P_trans"/>
</dbReference>
<dbReference type="GO" id="GO:0006655">
    <property type="term" value="P:phosphatidylglycerol biosynthetic process"/>
    <property type="evidence" value="ECO:0007669"/>
    <property type="project" value="UniProtKB-UniPathway"/>
</dbReference>
<evidence type="ECO:0000256" key="11">
    <source>
        <dbReference type="ARBA" id="ARBA00022692"/>
    </source>
</evidence>
<evidence type="ECO:0000256" key="3">
    <source>
        <dbReference type="ARBA" id="ARBA00005042"/>
    </source>
</evidence>
<gene>
    <name evidence="21" type="ORF">SAMN05660923_01563</name>
</gene>
<keyword evidence="15" id="KW-0594">Phospholipid biosynthesis</keyword>
<evidence type="ECO:0000256" key="20">
    <source>
        <dbReference type="SAM" id="Phobius"/>
    </source>
</evidence>
<dbReference type="RefSeq" id="WP_093752494.1">
    <property type="nucleotide sequence ID" value="NZ_BSYN01000006.1"/>
</dbReference>
<evidence type="ECO:0000256" key="19">
    <source>
        <dbReference type="RuleBase" id="RU003750"/>
    </source>
</evidence>
<evidence type="ECO:0000256" key="6">
    <source>
        <dbReference type="ARBA" id="ARBA00013170"/>
    </source>
</evidence>
<comment type="subcellular location">
    <subcellularLocation>
        <location evidence="2">Cell membrane</location>
        <topology evidence="2">Multi-pass membrane protein</topology>
    </subcellularLocation>
</comment>
<evidence type="ECO:0000256" key="14">
    <source>
        <dbReference type="ARBA" id="ARBA00023136"/>
    </source>
</evidence>
<name>A0A1H2YAC7_9FIRM</name>
<dbReference type="EC" id="2.7.8.5" evidence="6 18"/>
<dbReference type="PANTHER" id="PTHR14269:SF62">
    <property type="entry name" value="CDP-DIACYLGLYCEROL--GLYCEROL-3-PHOSPHATE 3-PHOSPHATIDYLTRANSFERASE 1, CHLOROPLASTIC"/>
    <property type="match status" value="1"/>
</dbReference>
<dbReference type="GO" id="GO:0005886">
    <property type="term" value="C:plasma membrane"/>
    <property type="evidence" value="ECO:0007669"/>
    <property type="project" value="UniProtKB-SubCell"/>
</dbReference>
<evidence type="ECO:0000256" key="1">
    <source>
        <dbReference type="ARBA" id="ARBA00003973"/>
    </source>
</evidence>
<dbReference type="OrthoDB" id="9796672at2"/>
<dbReference type="NCBIfam" id="TIGR00560">
    <property type="entry name" value="pgsA"/>
    <property type="match status" value="1"/>
</dbReference>
<dbReference type="PANTHER" id="PTHR14269">
    <property type="entry name" value="CDP-DIACYLGLYCEROL--GLYCEROL-3-PHOSPHATE 3-PHOSPHATIDYLTRANSFERASE-RELATED"/>
    <property type="match status" value="1"/>
</dbReference>
<evidence type="ECO:0000256" key="16">
    <source>
        <dbReference type="ARBA" id="ARBA00023264"/>
    </source>
</evidence>
<feature type="transmembrane region" description="Helical" evidence="20">
    <location>
        <begin position="7"/>
        <end position="24"/>
    </location>
</feature>
<evidence type="ECO:0000256" key="18">
    <source>
        <dbReference type="NCBIfam" id="TIGR00560"/>
    </source>
</evidence>
<keyword evidence="10 19" id="KW-0808">Transferase</keyword>
<evidence type="ECO:0000256" key="7">
    <source>
        <dbReference type="ARBA" id="ARBA00014944"/>
    </source>
</evidence>
<dbReference type="FunFam" id="1.20.120.1760:FF:000004">
    <property type="entry name" value="CDP-diacylglycerol--glycerol-3-phosphate 3-phosphatidyltransferase"/>
    <property type="match status" value="1"/>
</dbReference>
<dbReference type="InterPro" id="IPR004570">
    <property type="entry name" value="Phosphatidylglycerol_P_synth"/>
</dbReference>
<keyword evidence="9" id="KW-0444">Lipid biosynthesis</keyword>
<dbReference type="AlphaFoldDB" id="A0A1H2YAC7"/>
<evidence type="ECO:0000256" key="5">
    <source>
        <dbReference type="ARBA" id="ARBA00010441"/>
    </source>
</evidence>
<dbReference type="Gene3D" id="1.20.120.1760">
    <property type="match status" value="1"/>
</dbReference>
<evidence type="ECO:0000256" key="8">
    <source>
        <dbReference type="ARBA" id="ARBA00022475"/>
    </source>
</evidence>
<keyword evidence="11 20" id="KW-0812">Transmembrane</keyword>
<evidence type="ECO:0000256" key="13">
    <source>
        <dbReference type="ARBA" id="ARBA00023098"/>
    </source>
</evidence>
<evidence type="ECO:0000256" key="4">
    <source>
        <dbReference type="ARBA" id="ARBA00005189"/>
    </source>
</evidence>
<comment type="similarity">
    <text evidence="5 19">Belongs to the CDP-alcohol phosphatidyltransferase class-I family.</text>
</comment>
<evidence type="ECO:0000256" key="12">
    <source>
        <dbReference type="ARBA" id="ARBA00022989"/>
    </source>
</evidence>
<dbReference type="PIRSF" id="PIRSF000847">
    <property type="entry name" value="Phos_ph_gly_syn"/>
    <property type="match status" value="1"/>
</dbReference>
<dbReference type="EMBL" id="FNNG01000006">
    <property type="protein sequence ID" value="SDX01788.1"/>
    <property type="molecule type" value="Genomic_DNA"/>
</dbReference>
<comment type="pathway">
    <text evidence="3">Phospholipid metabolism; phosphatidylglycerol biosynthesis; phosphatidylglycerol from CDP-diacylglycerol: step 1/2.</text>
</comment>
<evidence type="ECO:0000256" key="17">
    <source>
        <dbReference type="ARBA" id="ARBA00048586"/>
    </source>
</evidence>
<feature type="transmembrane region" description="Helical" evidence="20">
    <location>
        <begin position="71"/>
        <end position="96"/>
    </location>
</feature>
<keyword evidence="12 20" id="KW-1133">Transmembrane helix</keyword>
<dbReference type="Proteomes" id="UP000198828">
    <property type="component" value="Unassembled WGS sequence"/>
</dbReference>
<comment type="pathway">
    <text evidence="4">Lipid metabolism.</text>
</comment>
<sequence>MNLANKITMLRVLMIPIFVVILFSDFENNHYIAGLVFAIASGTDCLDGYIARHKGQVTTFGKFIDPLADKILVSAALISLVQLGKVPAWVVIVIIAREFTITGFRIVAASEGITIAASPLGKIKTITQLIAIISLLIRNFPFNLLNFPFDYIMLYISLFFTILSGVDYIYKNRHVLYTSNK</sequence>
<keyword evidence="16" id="KW-1208">Phospholipid metabolism</keyword>
<comment type="function">
    <text evidence="1">This protein catalyzes the committed step to the synthesis of the acidic phospholipids.</text>
</comment>
<proteinExistence type="inferred from homology"/>
<dbReference type="GO" id="GO:0008444">
    <property type="term" value="F:CDP-diacylglycerol-glycerol-3-phosphate 3-phosphatidyltransferase activity"/>
    <property type="evidence" value="ECO:0007669"/>
    <property type="project" value="UniProtKB-UniRule"/>
</dbReference>
<evidence type="ECO:0000313" key="22">
    <source>
        <dbReference type="Proteomes" id="UP000198828"/>
    </source>
</evidence>
<dbReference type="InterPro" id="IPR048254">
    <property type="entry name" value="CDP_ALCOHOL_P_TRANSF_CS"/>
</dbReference>
<feature type="transmembrane region" description="Helical" evidence="20">
    <location>
        <begin position="151"/>
        <end position="170"/>
    </location>
</feature>
<keyword evidence="13" id="KW-0443">Lipid metabolism</keyword>
<dbReference type="InterPro" id="IPR050324">
    <property type="entry name" value="CDP-alcohol_PTase-I"/>
</dbReference>